<feature type="chain" id="PRO_5047206979" description="Glycoprotein" evidence="3">
    <location>
        <begin position="20"/>
        <end position="521"/>
    </location>
</feature>
<evidence type="ECO:0008006" key="6">
    <source>
        <dbReference type="Google" id="ProtNLM"/>
    </source>
</evidence>
<accession>A0ABQ9ZYR9</accession>
<comment type="caution">
    <text evidence="4">The sequence shown here is derived from an EMBL/GenBank/DDBJ whole genome shotgun (WGS) entry which is preliminary data.</text>
</comment>
<name>A0ABQ9ZYR9_9CRUS</name>
<keyword evidence="2" id="KW-0472">Membrane</keyword>
<keyword evidence="1" id="KW-0175">Coiled coil</keyword>
<evidence type="ECO:0000256" key="2">
    <source>
        <dbReference type="SAM" id="Phobius"/>
    </source>
</evidence>
<feature type="signal peptide" evidence="3">
    <location>
        <begin position="1"/>
        <end position="19"/>
    </location>
</feature>
<evidence type="ECO:0000313" key="4">
    <source>
        <dbReference type="EMBL" id="KAK4017830.1"/>
    </source>
</evidence>
<reference evidence="4 5" key="1">
    <citation type="journal article" date="2023" name="Nucleic Acids Res.">
        <title>The hologenome of Daphnia magna reveals possible DNA methylation and microbiome-mediated evolution of the host genome.</title>
        <authorList>
            <person name="Chaturvedi A."/>
            <person name="Li X."/>
            <person name="Dhandapani V."/>
            <person name="Marshall H."/>
            <person name="Kissane S."/>
            <person name="Cuenca-Cambronero M."/>
            <person name="Asole G."/>
            <person name="Calvet F."/>
            <person name="Ruiz-Romero M."/>
            <person name="Marangio P."/>
            <person name="Guigo R."/>
            <person name="Rago D."/>
            <person name="Mirbahai L."/>
            <person name="Eastwood N."/>
            <person name="Colbourne J.K."/>
            <person name="Zhou J."/>
            <person name="Mallon E."/>
            <person name="Orsini L."/>
        </authorList>
    </citation>
    <scope>NUCLEOTIDE SEQUENCE [LARGE SCALE GENOMIC DNA]</scope>
    <source>
        <strain evidence="4">LRV0_1</strain>
    </source>
</reference>
<dbReference type="Proteomes" id="UP001234178">
    <property type="component" value="Unassembled WGS sequence"/>
</dbReference>
<proteinExistence type="predicted"/>
<feature type="coiled-coil region" evidence="1">
    <location>
        <begin position="307"/>
        <end position="334"/>
    </location>
</feature>
<sequence length="521" mass="60040">MSSLPFLLLLCFYGLNPQAFETTVCDCSEPKNMGIIQFSDSNCKPETNTTDTMQVKYTVYSDERAAVKFPGFICAQWKNISRITKTFFGQLVIVPDKISIDTTPSEFYDMINNKKCGEYPMTFSDNKYVFGRDPGIVGYWLQTIDLEILNCVLDQVQLYQQMEDEDFCTPIGKASAKSGNLSHNHLTLVWDKTYTQKFQLTLRIVESGTGTLTKKLGDEKYFRLLDDRRQLDFHLTPQPPCVPTQQHCSNRTTVFNIVGQSKLSLVTAAIMEKFPPVTVETPVPSSAEDLDKAANKQYIQDRVTDRENELVRMIQRLECDARKVKHERAIATAQYNGWLAASHLKLPQCTKLQAFGQTAVVVKFKYSPCYWTNGFVNFNDKPYAFRNNTWKRVDANMVLPEQTLAHSFRYDDVKFFDFEHRTNPAYNDNLLNHMNVMADIVAAMNEHPPTEFSLNHQPSWWETIKMWFFISIFCILGLVILRICCWLGIVRFIKKFCGYPIEEAFHRPPTAPPCIQFYYGT</sequence>
<keyword evidence="5" id="KW-1185">Reference proteome</keyword>
<feature type="transmembrane region" description="Helical" evidence="2">
    <location>
        <begin position="466"/>
        <end position="489"/>
    </location>
</feature>
<keyword evidence="2" id="KW-1133">Transmembrane helix</keyword>
<keyword evidence="2" id="KW-0812">Transmembrane</keyword>
<organism evidence="4 5">
    <name type="scientific">Daphnia magna</name>
    <dbReference type="NCBI Taxonomy" id="35525"/>
    <lineage>
        <taxon>Eukaryota</taxon>
        <taxon>Metazoa</taxon>
        <taxon>Ecdysozoa</taxon>
        <taxon>Arthropoda</taxon>
        <taxon>Crustacea</taxon>
        <taxon>Branchiopoda</taxon>
        <taxon>Diplostraca</taxon>
        <taxon>Cladocera</taxon>
        <taxon>Anomopoda</taxon>
        <taxon>Daphniidae</taxon>
        <taxon>Daphnia</taxon>
    </lineage>
</organism>
<protein>
    <recommendedName>
        <fullName evidence="6">Glycoprotein</fullName>
    </recommendedName>
</protein>
<keyword evidence="3" id="KW-0732">Signal</keyword>
<evidence type="ECO:0000256" key="1">
    <source>
        <dbReference type="SAM" id="Coils"/>
    </source>
</evidence>
<evidence type="ECO:0000313" key="5">
    <source>
        <dbReference type="Proteomes" id="UP001234178"/>
    </source>
</evidence>
<evidence type="ECO:0000256" key="3">
    <source>
        <dbReference type="SAM" id="SignalP"/>
    </source>
</evidence>
<dbReference type="EMBL" id="JAOYFB010000024">
    <property type="protein sequence ID" value="KAK4017830.1"/>
    <property type="molecule type" value="Genomic_DNA"/>
</dbReference>
<gene>
    <name evidence="4" type="ORF">OUZ56_033676</name>
</gene>